<dbReference type="AlphaFoldDB" id="A0A3Q0KJH2"/>
<dbReference type="InParanoid" id="A0A3Q0KJH2"/>
<sequence length="73" mass="8033">MSSVQLKSVDKVLEVSSTPIHSRGCNSGYEEQTKDSRLILSSAKKRLSSKSNSETGSFDSGIFEKSVFYRLAI</sequence>
<accession>A0A3Q0KJH2</accession>
<reference evidence="1" key="1">
    <citation type="submission" date="2018-12" db="UniProtKB">
        <authorList>
            <consortium name="WormBaseParasite"/>
        </authorList>
    </citation>
    <scope>IDENTIFICATION</scope>
    <source>
        <strain evidence="1">Puerto Rican</strain>
    </source>
</reference>
<proteinExistence type="predicted"/>
<dbReference type="ExpressionAtlas" id="A0A3Q0KJH2">
    <property type="expression patterns" value="baseline"/>
</dbReference>
<dbReference type="WBParaSite" id="Smp_096020.3">
    <property type="protein sequence ID" value="Smp_096020.3"/>
    <property type="gene ID" value="Smp_096020"/>
</dbReference>
<evidence type="ECO:0000313" key="1">
    <source>
        <dbReference type="WBParaSite" id="Smp_096020.3"/>
    </source>
</evidence>
<organism evidence="1">
    <name type="scientific">Schistosoma mansoni</name>
    <name type="common">Blood fluke</name>
    <dbReference type="NCBI Taxonomy" id="6183"/>
    <lineage>
        <taxon>Eukaryota</taxon>
        <taxon>Metazoa</taxon>
        <taxon>Spiralia</taxon>
        <taxon>Lophotrochozoa</taxon>
        <taxon>Platyhelminthes</taxon>
        <taxon>Trematoda</taxon>
        <taxon>Digenea</taxon>
        <taxon>Strigeidida</taxon>
        <taxon>Schistosomatoidea</taxon>
        <taxon>Schistosomatidae</taxon>
        <taxon>Schistosoma</taxon>
    </lineage>
</organism>
<protein>
    <submittedName>
        <fullName evidence="1">Adenosylhomocysteinase</fullName>
    </submittedName>
</protein>
<name>A0A3Q0KJH2_SCHMA</name>